<protein>
    <recommendedName>
        <fullName evidence="1">Heterokaryon incompatibility domain-containing protein</fullName>
    </recommendedName>
</protein>
<proteinExistence type="predicted"/>
<comment type="caution">
    <text evidence="2">The sequence shown here is derived from an EMBL/GenBank/DDBJ whole genome shotgun (WGS) entry which is preliminary data.</text>
</comment>
<evidence type="ECO:0000313" key="2">
    <source>
        <dbReference type="EMBL" id="KAL2067178.1"/>
    </source>
</evidence>
<evidence type="ECO:0000259" key="1">
    <source>
        <dbReference type="Pfam" id="PF06985"/>
    </source>
</evidence>
<dbReference type="PANTHER" id="PTHR33112">
    <property type="entry name" value="DOMAIN PROTEIN, PUTATIVE-RELATED"/>
    <property type="match status" value="1"/>
</dbReference>
<accession>A0ABR4CDJ9</accession>
<evidence type="ECO:0000313" key="3">
    <source>
        <dbReference type="Proteomes" id="UP001595075"/>
    </source>
</evidence>
<dbReference type="Pfam" id="PF06985">
    <property type="entry name" value="HET"/>
    <property type="match status" value="1"/>
</dbReference>
<dbReference type="Proteomes" id="UP001595075">
    <property type="component" value="Unassembled WGS sequence"/>
</dbReference>
<organism evidence="2 3">
    <name type="scientific">Oculimacula yallundae</name>
    <dbReference type="NCBI Taxonomy" id="86028"/>
    <lineage>
        <taxon>Eukaryota</taxon>
        <taxon>Fungi</taxon>
        <taxon>Dikarya</taxon>
        <taxon>Ascomycota</taxon>
        <taxon>Pezizomycotina</taxon>
        <taxon>Leotiomycetes</taxon>
        <taxon>Helotiales</taxon>
        <taxon>Ploettnerulaceae</taxon>
        <taxon>Oculimacula</taxon>
    </lineage>
</organism>
<dbReference type="PANTHER" id="PTHR33112:SF16">
    <property type="entry name" value="HETEROKARYON INCOMPATIBILITY DOMAIN-CONTAINING PROTEIN"/>
    <property type="match status" value="1"/>
</dbReference>
<sequence length="372" mass="42144">MSHCWGTTKFDSLTSVNKARLKKTILSSSLSRTFNDAIKLTRDLGFRYLWIDYLCIIEDSKKAWEYHASKMADIYTKSFLTISASRGQNGDRGLFGLKSDEPLKLVHSDLQRISDSLIWQPFRMIGKDRDVCVRNFAGLLRCPHGLYEDIKPKEPLLKRAWVFQEQILSPRLIHFASGELGRHAWGKAHSVLLSRSGKTIESPVKRKEEFEAYRAIVEAYTQLAIAQELDRLPALSGVTFGRSDDYLAGMWRSLLLGSLHWCPNLSNEHGVMARRPSSWRGPSWSWVSMECSIHHIYAERLDPRGQVSKAHIKIIGPFSTATVAELGFCSGEIGWNSQKVTDGPWAAVLEPSQNQWAKPEQNCTYATVEQGE</sequence>
<feature type="domain" description="Heterokaryon incompatibility" evidence="1">
    <location>
        <begin position="1"/>
        <end position="165"/>
    </location>
</feature>
<dbReference type="InterPro" id="IPR010730">
    <property type="entry name" value="HET"/>
</dbReference>
<dbReference type="EMBL" id="JAZHXI010000010">
    <property type="protein sequence ID" value="KAL2067178.1"/>
    <property type="molecule type" value="Genomic_DNA"/>
</dbReference>
<gene>
    <name evidence="2" type="ORF">VTL71DRAFT_1602</name>
</gene>
<keyword evidence="3" id="KW-1185">Reference proteome</keyword>
<reference evidence="2 3" key="1">
    <citation type="journal article" date="2024" name="Commun. Biol.">
        <title>Comparative genomic analysis of thermophilic fungi reveals convergent evolutionary adaptations and gene losses.</title>
        <authorList>
            <person name="Steindorff A.S."/>
            <person name="Aguilar-Pontes M.V."/>
            <person name="Robinson A.J."/>
            <person name="Andreopoulos B."/>
            <person name="LaButti K."/>
            <person name="Kuo A."/>
            <person name="Mondo S."/>
            <person name="Riley R."/>
            <person name="Otillar R."/>
            <person name="Haridas S."/>
            <person name="Lipzen A."/>
            <person name="Grimwood J."/>
            <person name="Schmutz J."/>
            <person name="Clum A."/>
            <person name="Reid I.D."/>
            <person name="Moisan M.C."/>
            <person name="Butler G."/>
            <person name="Nguyen T.T.M."/>
            <person name="Dewar K."/>
            <person name="Conant G."/>
            <person name="Drula E."/>
            <person name="Henrissat B."/>
            <person name="Hansel C."/>
            <person name="Singer S."/>
            <person name="Hutchinson M.I."/>
            <person name="de Vries R.P."/>
            <person name="Natvig D.O."/>
            <person name="Powell A.J."/>
            <person name="Tsang A."/>
            <person name="Grigoriev I.V."/>
        </authorList>
    </citation>
    <scope>NUCLEOTIDE SEQUENCE [LARGE SCALE GENOMIC DNA]</scope>
    <source>
        <strain evidence="2 3">CBS 494.80</strain>
    </source>
</reference>
<name>A0ABR4CDJ9_9HELO</name>